<keyword evidence="1" id="KW-0732">Signal</keyword>
<name>A0A365XQ94_9BACT</name>
<proteinExistence type="predicted"/>
<feature type="chain" id="PRO_5016702746" evidence="1">
    <location>
        <begin position="31"/>
        <end position="348"/>
    </location>
</feature>
<dbReference type="AlphaFoldDB" id="A0A365XQ94"/>
<comment type="caution">
    <text evidence="2">The sequence shown here is derived from an EMBL/GenBank/DDBJ whole genome shotgun (WGS) entry which is preliminary data.</text>
</comment>
<sequence length="348" mass="39347">MYVMLELNNNYMNKLTLLCCICCIHLSVFAQSVLNVNRLIVKDSIAINGNWIRHFGNDNTMQHASDQSVSTSAAWKQYIDRATQPGKTSRTDSMLTLIPTTGALALAPVPLMPDFDDRLLVPPLFKLIIRPEKDSMIGFFDPITFTVTSSDGIVTPLVVRGNQPDVAFAKGRPPFKISCSFINNHPGKTIQLSSTQTLKGQETFAVVYRSLDTWQQANYLDTIQFSMSNLHDYIRFRMVIKDIDTAPTMRLKIYNRSNYIYYIRSNPAFYLLPGESCNTLYPISKFEKFGLSASYMISSVYGLNALYADGKIRYNVKLYKNGELISSSPLFQSFMLDASWKDATIICE</sequence>
<accession>A0A365XQ94</accession>
<feature type="signal peptide" evidence="1">
    <location>
        <begin position="1"/>
        <end position="30"/>
    </location>
</feature>
<keyword evidence="3" id="KW-1185">Reference proteome</keyword>
<reference evidence="2 3" key="1">
    <citation type="submission" date="2018-05" db="EMBL/GenBank/DDBJ databases">
        <title>Chitinophaga sp. K3CV102501T nov., isolated from isolated from a monsoon evergreen broad-leaved forest soil.</title>
        <authorList>
            <person name="Lv Y."/>
        </authorList>
    </citation>
    <scope>NUCLEOTIDE SEQUENCE [LARGE SCALE GENOMIC DNA]</scope>
    <source>
        <strain evidence="2 3">GDMCC 1.1325</strain>
    </source>
</reference>
<evidence type="ECO:0000256" key="1">
    <source>
        <dbReference type="SAM" id="SignalP"/>
    </source>
</evidence>
<evidence type="ECO:0000313" key="3">
    <source>
        <dbReference type="Proteomes" id="UP000253410"/>
    </source>
</evidence>
<organism evidence="2 3">
    <name type="scientific">Chitinophaga flava</name>
    <dbReference type="NCBI Taxonomy" id="2259036"/>
    <lineage>
        <taxon>Bacteria</taxon>
        <taxon>Pseudomonadati</taxon>
        <taxon>Bacteroidota</taxon>
        <taxon>Chitinophagia</taxon>
        <taxon>Chitinophagales</taxon>
        <taxon>Chitinophagaceae</taxon>
        <taxon>Chitinophaga</taxon>
    </lineage>
</organism>
<dbReference type="EMBL" id="QFFJ01000002">
    <property type="protein sequence ID" value="RBL88522.1"/>
    <property type="molecule type" value="Genomic_DNA"/>
</dbReference>
<gene>
    <name evidence="2" type="ORF">DF182_18255</name>
</gene>
<dbReference type="Proteomes" id="UP000253410">
    <property type="component" value="Unassembled WGS sequence"/>
</dbReference>
<protein>
    <submittedName>
        <fullName evidence="2">Uncharacterized protein</fullName>
    </submittedName>
</protein>
<evidence type="ECO:0000313" key="2">
    <source>
        <dbReference type="EMBL" id="RBL88522.1"/>
    </source>
</evidence>